<evidence type="ECO:0000256" key="3">
    <source>
        <dbReference type="ARBA" id="ARBA00022603"/>
    </source>
</evidence>
<dbReference type="InterPro" id="IPR029063">
    <property type="entry name" value="SAM-dependent_MTases_sf"/>
</dbReference>
<accession>A0A0A7RHV9</accession>
<dbReference type="InterPro" id="IPR036804">
    <property type="entry name" value="CheR_N_sf"/>
</dbReference>
<evidence type="ECO:0000259" key="6">
    <source>
        <dbReference type="PROSITE" id="PS50123"/>
    </source>
</evidence>
<dbReference type="SMART" id="SM00138">
    <property type="entry name" value="MeTrc"/>
    <property type="match status" value="1"/>
</dbReference>
<comment type="catalytic activity">
    <reaction evidence="1">
        <text>L-glutamyl-[protein] + S-adenosyl-L-methionine = [protein]-L-glutamate 5-O-methyl ester + S-adenosyl-L-homocysteine</text>
        <dbReference type="Rhea" id="RHEA:24452"/>
        <dbReference type="Rhea" id="RHEA-COMP:10208"/>
        <dbReference type="Rhea" id="RHEA-COMP:10311"/>
        <dbReference type="ChEBI" id="CHEBI:29973"/>
        <dbReference type="ChEBI" id="CHEBI:57856"/>
        <dbReference type="ChEBI" id="CHEBI:59789"/>
        <dbReference type="ChEBI" id="CHEBI:82795"/>
        <dbReference type="EC" id="2.1.1.80"/>
    </reaction>
</comment>
<dbReference type="PROSITE" id="PS50123">
    <property type="entry name" value="CHER"/>
    <property type="match status" value="1"/>
</dbReference>
<keyword evidence="4 7" id="KW-0808">Transferase</keyword>
<dbReference type="Gene3D" id="1.10.155.10">
    <property type="entry name" value="Chemotaxis receptor methyltransferase CheR, N-terminal domain"/>
    <property type="match status" value="1"/>
</dbReference>
<dbReference type="InterPro" id="IPR022641">
    <property type="entry name" value="CheR_N"/>
</dbReference>
<dbReference type="EMBL" id="KM886868">
    <property type="protein sequence ID" value="AJA34184.1"/>
    <property type="molecule type" value="Genomic_DNA"/>
</dbReference>
<evidence type="ECO:0000256" key="5">
    <source>
        <dbReference type="ARBA" id="ARBA00022691"/>
    </source>
</evidence>
<evidence type="ECO:0000256" key="2">
    <source>
        <dbReference type="ARBA" id="ARBA00012534"/>
    </source>
</evidence>
<dbReference type="SUPFAM" id="SSF47757">
    <property type="entry name" value="Chemotaxis receptor methyltransferase CheR, N-terminal domain"/>
    <property type="match status" value="1"/>
</dbReference>
<evidence type="ECO:0000256" key="4">
    <source>
        <dbReference type="ARBA" id="ARBA00022679"/>
    </source>
</evidence>
<gene>
    <name evidence="7" type="primary">cheR</name>
</gene>
<dbReference type="Gene3D" id="3.40.50.150">
    <property type="entry name" value="Vaccinia Virus protein VP39"/>
    <property type="match status" value="1"/>
</dbReference>
<dbReference type="PANTHER" id="PTHR24422:SF19">
    <property type="entry name" value="CHEMOTAXIS PROTEIN METHYLTRANSFERASE"/>
    <property type="match status" value="1"/>
</dbReference>
<keyword evidence="3 7" id="KW-0489">Methyltransferase</keyword>
<keyword evidence="5" id="KW-0949">S-adenosyl-L-methionine</keyword>
<dbReference type="GO" id="GO:0032259">
    <property type="term" value="P:methylation"/>
    <property type="evidence" value="ECO:0007669"/>
    <property type="project" value="UniProtKB-KW"/>
</dbReference>
<dbReference type="AlphaFoldDB" id="A0A0A7RHV9"/>
<dbReference type="InterPro" id="IPR000780">
    <property type="entry name" value="CheR_MeTrfase"/>
</dbReference>
<dbReference type="Pfam" id="PF01739">
    <property type="entry name" value="CheR"/>
    <property type="match status" value="1"/>
</dbReference>
<dbReference type="EC" id="2.1.1.80" evidence="2"/>
<dbReference type="Pfam" id="PF03705">
    <property type="entry name" value="CheR_N"/>
    <property type="match status" value="1"/>
</dbReference>
<dbReference type="InterPro" id="IPR050903">
    <property type="entry name" value="Bact_Chemotaxis_MeTrfase"/>
</dbReference>
<proteinExistence type="predicted"/>
<dbReference type="PRINTS" id="PR00996">
    <property type="entry name" value="CHERMTFRASE"/>
</dbReference>
<evidence type="ECO:0000313" key="7">
    <source>
        <dbReference type="EMBL" id="AJA34184.1"/>
    </source>
</evidence>
<feature type="domain" description="CheR-type methyltransferase" evidence="6">
    <location>
        <begin position="1"/>
        <end position="259"/>
    </location>
</feature>
<sequence>MGLNFAFFNDWVQENLGIELDAYKERQMQRRITNIMNRAGAKTLEQYASLLKEDRIARIAFIEHLTINVTNFYRNKEIFELFEQKMNAEIFSRFEFPKIWSAACSTGAEPYTLAMITAKKNCPGARIVATDIDEAILNKARAGRYSEYEVSNLAKADLQRFFNKTDTASFEIKNELKRRVTFKRHDLLKDMYEQNCHVVVCRNVTIYFKPKARDEVYRKLASALVPGGLLFTGATETINSAAQLGLKKLDSFIYQKKQQNERSEING</sequence>
<protein>
    <recommendedName>
        <fullName evidence="2">protein-glutamate O-methyltransferase</fullName>
        <ecNumber evidence="2">2.1.1.80</ecNumber>
    </recommendedName>
</protein>
<reference evidence="7" key="1">
    <citation type="journal article" date="2014" name="Appl. Environ. Microbiol.">
        <title>Detection and genomic characterization of motility in Lactobacillus curvatus: confirmation of motility in a species outside the Lactobacillus salivarius clade.</title>
        <authorList>
            <person name="Cousin F.J."/>
            <person name="Lynch S.M."/>
            <person name="Harris H.M."/>
            <person name="McCann A."/>
            <person name="Lynch D.B."/>
            <person name="Neville B.A."/>
            <person name="Irisawa T."/>
            <person name="Okada S."/>
            <person name="Endo A."/>
            <person name="O'Toole P.W."/>
        </authorList>
    </citation>
    <scope>NUCLEOTIDE SEQUENCE</scope>
    <source>
        <strain evidence="7">DSM 19972</strain>
    </source>
</reference>
<dbReference type="SUPFAM" id="SSF53335">
    <property type="entry name" value="S-adenosyl-L-methionine-dependent methyltransferases"/>
    <property type="match status" value="1"/>
</dbReference>
<dbReference type="GO" id="GO:0008983">
    <property type="term" value="F:protein-glutamate O-methyltransferase activity"/>
    <property type="evidence" value="ECO:0007669"/>
    <property type="project" value="UniProtKB-EC"/>
</dbReference>
<dbReference type="PANTHER" id="PTHR24422">
    <property type="entry name" value="CHEMOTAXIS PROTEIN METHYLTRANSFERASE"/>
    <property type="match status" value="1"/>
</dbReference>
<evidence type="ECO:0000256" key="1">
    <source>
        <dbReference type="ARBA" id="ARBA00001541"/>
    </source>
</evidence>
<name>A0A0A7RHV9_9LACO</name>
<organism evidence="7">
    <name type="scientific">Liquorilactobacillus oeni</name>
    <dbReference type="NCBI Taxonomy" id="303241"/>
    <lineage>
        <taxon>Bacteria</taxon>
        <taxon>Bacillati</taxon>
        <taxon>Bacillota</taxon>
        <taxon>Bacilli</taxon>
        <taxon>Lactobacillales</taxon>
        <taxon>Lactobacillaceae</taxon>
        <taxon>Liquorilactobacillus</taxon>
    </lineage>
</organism>
<dbReference type="InterPro" id="IPR022642">
    <property type="entry name" value="CheR_C"/>
</dbReference>